<evidence type="ECO:0000256" key="1">
    <source>
        <dbReference type="ARBA" id="ARBA00022723"/>
    </source>
</evidence>
<evidence type="ECO:0000256" key="2">
    <source>
        <dbReference type="ARBA" id="ARBA00022771"/>
    </source>
</evidence>
<sequence>MSLRHCCVPECDDRSSRRCIFPTNDKLRSIWIKRVGCEQLVTKLEVRRIFICSRHFHKACFKKNGTLLRNSLPTKDLPGFQGAASIENSLYREGIPSAEGRAATPLNNQDGIRMAESNTILTHTSPLECDIPGPSHEYVATVPGSKDILSSPLNATYTPPTYELRTPQKIEDGILDSASTAFTCTNSTSAAVPRVRRLNLKGLQVATQQMHSSHRAQILFEGVKKSKNILHRQQVRKHKQLSDVKFNHLLSALMQNLKNVNGIERKCILAKNRNKKLIPRGRKFSLEEKIFALSIYKQCGKSYRYLSDAFGLPSRKTLVKVLQHIPFHTGINNRLFQHLKVRVSKLTLLDRHCVLMFDEIALQPGLQYNYILDCVDGFVDLGGADRRPKFADHALVFLLKGIRKQWKQPICFTFCEGTTQTADLIDLIKSVVRKVRETGLSIVATVSDQGATNAAAIRSLIQDTQRQCVRKGVDNGYQGYLVDEMEIVHLFDIPHLFRGIRNGLLKDDLHFVEDGVSKVGSWDHLVKLYQIERNRGHYSLIYKLTDEHVLASKLKKMSVKHCTEVFSRTVACAMQFRAVASTGLNQSSDHYLDPKATDTAHLFLFLDELFDSLNGSQIPVYPRKPLRGVVTRKSRHVSFWVSVALPLLKSMSFSNSTVTPSIKNLVFTLRGFLYIWNHLRGKNFRYFNPRSFHKSPLEYLFSCIRSHDATNTRPNCSEFMSSAKSLLINGFVSSHCLGDNCEPDDSVRVLANFKSFVETRSVPLSTEHFQVPIATYSTPEALVCNNPLDFATPYLAGVVAKKFSPQVACSNCRKIMESLADDPHNILIKHREYIMREGPSSLFTSTKFFAAYRHIANVIFFLIPKFITSYGIRKKIIDHLRTEVDIGYVFCAEHHEENTYLMYKVCTNVILFSYVSKVNRILCRRDFRHRDDDEVTRLAFSKFSTKRGY</sequence>
<proteinExistence type="predicted"/>
<feature type="domain" description="THAP-type" evidence="6">
    <location>
        <begin position="1"/>
        <end position="76"/>
    </location>
</feature>
<keyword evidence="4 5" id="KW-0238">DNA-binding</keyword>
<name>A0AAR5Q910_DENPD</name>
<dbReference type="InterPro" id="IPR048365">
    <property type="entry name" value="TNP-like_RNaseH_N"/>
</dbReference>
<dbReference type="Pfam" id="PF05485">
    <property type="entry name" value="THAP"/>
    <property type="match status" value="1"/>
</dbReference>
<dbReference type="EnsemblMetazoa" id="XM_019914153.1">
    <property type="protein sequence ID" value="XP_019769712.1"/>
    <property type="gene ID" value="LOC109544113"/>
</dbReference>
<keyword evidence="3" id="KW-0862">Zinc</keyword>
<dbReference type="Pfam" id="PF21787">
    <property type="entry name" value="TNP-like_RNaseH_N"/>
    <property type="match status" value="1"/>
</dbReference>
<dbReference type="AlphaFoldDB" id="A0AAR5Q910"/>
<evidence type="ECO:0000256" key="5">
    <source>
        <dbReference type="PROSITE-ProRule" id="PRU00309"/>
    </source>
</evidence>
<reference evidence="8" key="1">
    <citation type="journal article" date="2013" name="Genome Biol.">
        <title>Draft genome of the mountain pine beetle, Dendroctonus ponderosae Hopkins, a major forest pest.</title>
        <authorList>
            <person name="Keeling C.I."/>
            <person name="Yuen M.M."/>
            <person name="Liao N.Y."/>
            <person name="Docking T.R."/>
            <person name="Chan S.K."/>
            <person name="Taylor G.A."/>
            <person name="Palmquist D.L."/>
            <person name="Jackman S.D."/>
            <person name="Nguyen A."/>
            <person name="Li M."/>
            <person name="Henderson H."/>
            <person name="Janes J.K."/>
            <person name="Zhao Y."/>
            <person name="Pandoh P."/>
            <person name="Moore R."/>
            <person name="Sperling F.A."/>
            <person name="Huber D.P."/>
            <person name="Birol I."/>
            <person name="Jones S.J."/>
            <person name="Bohlmann J."/>
        </authorList>
    </citation>
    <scope>NUCLEOTIDE SEQUENCE</scope>
</reference>
<keyword evidence="2 5" id="KW-0863">Zinc-finger</keyword>
<evidence type="ECO:0000256" key="4">
    <source>
        <dbReference type="ARBA" id="ARBA00023125"/>
    </source>
</evidence>
<dbReference type="GO" id="GO:0003677">
    <property type="term" value="F:DNA binding"/>
    <property type="evidence" value="ECO:0007669"/>
    <property type="project" value="UniProtKB-UniRule"/>
</dbReference>
<organism evidence="7 8">
    <name type="scientific">Dendroctonus ponderosae</name>
    <name type="common">Mountain pine beetle</name>
    <dbReference type="NCBI Taxonomy" id="77166"/>
    <lineage>
        <taxon>Eukaryota</taxon>
        <taxon>Metazoa</taxon>
        <taxon>Ecdysozoa</taxon>
        <taxon>Arthropoda</taxon>
        <taxon>Hexapoda</taxon>
        <taxon>Insecta</taxon>
        <taxon>Pterygota</taxon>
        <taxon>Neoptera</taxon>
        <taxon>Endopterygota</taxon>
        <taxon>Coleoptera</taxon>
        <taxon>Polyphaga</taxon>
        <taxon>Cucujiformia</taxon>
        <taxon>Curculionidae</taxon>
        <taxon>Scolytinae</taxon>
        <taxon>Dendroctonus</taxon>
    </lineage>
</organism>
<accession>A0AAR5Q910</accession>
<dbReference type="InterPro" id="IPR048366">
    <property type="entry name" value="TNP-like_GBD"/>
</dbReference>
<protein>
    <recommendedName>
        <fullName evidence="6">THAP-type domain-containing protein</fullName>
    </recommendedName>
</protein>
<dbReference type="Pfam" id="PF21788">
    <property type="entry name" value="TNP-like_GBD"/>
    <property type="match status" value="1"/>
</dbReference>
<evidence type="ECO:0000259" key="6">
    <source>
        <dbReference type="PROSITE" id="PS50950"/>
    </source>
</evidence>
<dbReference type="GO" id="GO:0008270">
    <property type="term" value="F:zinc ion binding"/>
    <property type="evidence" value="ECO:0007669"/>
    <property type="project" value="UniProtKB-KW"/>
</dbReference>
<evidence type="ECO:0000256" key="3">
    <source>
        <dbReference type="ARBA" id="ARBA00022833"/>
    </source>
</evidence>
<dbReference type="PROSITE" id="PS50950">
    <property type="entry name" value="ZF_THAP"/>
    <property type="match status" value="1"/>
</dbReference>
<evidence type="ECO:0000313" key="7">
    <source>
        <dbReference type="EnsemblMetazoa" id="XP_019769712.1"/>
    </source>
</evidence>
<dbReference type="SMART" id="SM00980">
    <property type="entry name" value="THAP"/>
    <property type="match status" value="1"/>
</dbReference>
<evidence type="ECO:0000313" key="8">
    <source>
        <dbReference type="Proteomes" id="UP000019118"/>
    </source>
</evidence>
<reference evidence="7" key="2">
    <citation type="submission" date="2024-08" db="UniProtKB">
        <authorList>
            <consortium name="EnsemblMetazoa"/>
        </authorList>
    </citation>
    <scope>IDENTIFICATION</scope>
</reference>
<keyword evidence="1" id="KW-0479">Metal-binding</keyword>
<dbReference type="Proteomes" id="UP000019118">
    <property type="component" value="Unassembled WGS sequence"/>
</dbReference>
<dbReference type="InterPro" id="IPR006612">
    <property type="entry name" value="THAP_Znf"/>
</dbReference>
<dbReference type="SUPFAM" id="SSF57716">
    <property type="entry name" value="Glucocorticoid receptor-like (DNA-binding domain)"/>
    <property type="match status" value="1"/>
</dbReference>
<keyword evidence="8" id="KW-1185">Reference proteome</keyword>